<gene>
    <name evidence="1" type="ORF">HEK616_40990</name>
</gene>
<accession>A0ABM7ZW75</accession>
<dbReference type="Proteomes" id="UP001059597">
    <property type="component" value="Chromosome"/>
</dbReference>
<proteinExistence type="predicted"/>
<evidence type="ECO:0000313" key="2">
    <source>
        <dbReference type="Proteomes" id="UP001059597"/>
    </source>
</evidence>
<name>A0ABM7ZW75_STRNI</name>
<sequence>MTHRSTYRGRYSGMGKLLQRPGIQRACRKAAVRIMEEAQAVSPTGDPTEDRHPGLYRASFDVVPLWKNVPFRGKPRMRAGATVINDAPHAWRVEHGDGRVPRYAPFRTAIDALKAAHGA</sequence>
<keyword evidence="2" id="KW-1185">Reference proteome</keyword>
<organism evidence="1 2">
    <name type="scientific">Streptomyces nigrescens</name>
    <dbReference type="NCBI Taxonomy" id="1920"/>
    <lineage>
        <taxon>Bacteria</taxon>
        <taxon>Bacillati</taxon>
        <taxon>Actinomycetota</taxon>
        <taxon>Actinomycetes</taxon>
        <taxon>Kitasatosporales</taxon>
        <taxon>Streptomycetaceae</taxon>
        <taxon>Streptomyces</taxon>
    </lineage>
</organism>
<evidence type="ECO:0000313" key="1">
    <source>
        <dbReference type="EMBL" id="BDM70612.1"/>
    </source>
</evidence>
<dbReference type="EMBL" id="AP026073">
    <property type="protein sequence ID" value="BDM70612.1"/>
    <property type="molecule type" value="Genomic_DNA"/>
</dbReference>
<reference evidence="1" key="1">
    <citation type="submission" date="2022-06" db="EMBL/GenBank/DDBJ databases">
        <title>Complete genome sequence of Streptomyces nigrescens HEK616.</title>
        <authorList>
            <person name="Asamizu S."/>
            <person name="Onaka H."/>
        </authorList>
    </citation>
    <scope>NUCLEOTIDE SEQUENCE</scope>
    <source>
        <strain evidence="1">HEK616</strain>
    </source>
</reference>
<protein>
    <submittedName>
        <fullName evidence="1">Uncharacterized protein</fullName>
    </submittedName>
</protein>